<evidence type="ECO:0000256" key="6">
    <source>
        <dbReference type="ARBA" id="ARBA00022822"/>
    </source>
</evidence>
<gene>
    <name evidence="9" type="primary">trpF</name>
    <name evidence="11" type="ORF">EP073_05415</name>
</gene>
<evidence type="ECO:0000256" key="2">
    <source>
        <dbReference type="ARBA" id="ARBA00004664"/>
    </source>
</evidence>
<evidence type="ECO:0000313" key="11">
    <source>
        <dbReference type="EMBL" id="QAR32861.1"/>
    </source>
</evidence>
<dbReference type="InterPro" id="IPR011060">
    <property type="entry name" value="RibuloseP-bd_barrel"/>
</dbReference>
<dbReference type="GO" id="GO:0000162">
    <property type="term" value="P:L-tryptophan biosynthetic process"/>
    <property type="evidence" value="ECO:0007669"/>
    <property type="project" value="UniProtKB-UniRule"/>
</dbReference>
<dbReference type="HAMAP" id="MF_00135">
    <property type="entry name" value="PRAI"/>
    <property type="match status" value="1"/>
</dbReference>
<dbReference type="EMBL" id="CP035108">
    <property type="protein sequence ID" value="QAR32861.1"/>
    <property type="molecule type" value="Genomic_DNA"/>
</dbReference>
<dbReference type="Pfam" id="PF00697">
    <property type="entry name" value="PRAI"/>
    <property type="match status" value="1"/>
</dbReference>
<dbReference type="InterPro" id="IPR001240">
    <property type="entry name" value="PRAI_dom"/>
</dbReference>
<keyword evidence="12" id="KW-1185">Reference proteome</keyword>
<dbReference type="KEGG" id="gtl:EP073_05415"/>
<proteinExistence type="inferred from homology"/>
<dbReference type="PANTHER" id="PTHR42894">
    <property type="entry name" value="N-(5'-PHOSPHORIBOSYL)ANTHRANILATE ISOMERASE"/>
    <property type="match status" value="1"/>
</dbReference>
<dbReference type="Proteomes" id="UP000287502">
    <property type="component" value="Chromosome"/>
</dbReference>
<dbReference type="InterPro" id="IPR044643">
    <property type="entry name" value="TrpF_fam"/>
</dbReference>
<evidence type="ECO:0000313" key="12">
    <source>
        <dbReference type="Proteomes" id="UP000287502"/>
    </source>
</evidence>
<accession>A0A3R6AXN0</accession>
<dbReference type="UniPathway" id="UPA00035">
    <property type="reaction ID" value="UER00042"/>
</dbReference>
<dbReference type="CDD" id="cd00405">
    <property type="entry name" value="PRAI"/>
    <property type="match status" value="1"/>
</dbReference>
<name>A0A3R6AXN0_9BACT</name>
<dbReference type="RefSeq" id="WP_128466147.1">
    <property type="nucleotide sequence ID" value="NZ_CP035108.1"/>
</dbReference>
<evidence type="ECO:0000256" key="8">
    <source>
        <dbReference type="ARBA" id="ARBA00023235"/>
    </source>
</evidence>
<dbReference type="EC" id="5.3.1.24" evidence="3 9"/>
<evidence type="ECO:0000256" key="4">
    <source>
        <dbReference type="ARBA" id="ARBA00022272"/>
    </source>
</evidence>
<dbReference type="InterPro" id="IPR013785">
    <property type="entry name" value="Aldolase_TIM"/>
</dbReference>
<reference evidence="11 12" key="1">
    <citation type="submission" date="2019-01" db="EMBL/GenBank/DDBJ databases">
        <title>Geovibrio thiophilus DSM 11263, complete genome.</title>
        <authorList>
            <person name="Spring S."/>
            <person name="Bunk B."/>
            <person name="Sproer C."/>
        </authorList>
    </citation>
    <scope>NUCLEOTIDE SEQUENCE [LARGE SCALE GENOMIC DNA]</scope>
    <source>
        <strain evidence="11 12">DSM 11263</strain>
    </source>
</reference>
<dbReference type="GO" id="GO:0004640">
    <property type="term" value="F:phosphoribosylanthranilate isomerase activity"/>
    <property type="evidence" value="ECO:0007669"/>
    <property type="project" value="UniProtKB-UniRule"/>
</dbReference>
<dbReference type="AlphaFoldDB" id="A0A3R6AXN0"/>
<dbReference type="OrthoDB" id="3243379at2"/>
<organism evidence="11 12">
    <name type="scientific">Geovibrio thiophilus</name>
    <dbReference type="NCBI Taxonomy" id="139438"/>
    <lineage>
        <taxon>Bacteria</taxon>
        <taxon>Pseudomonadati</taxon>
        <taxon>Deferribacterota</taxon>
        <taxon>Deferribacteres</taxon>
        <taxon>Deferribacterales</taxon>
        <taxon>Geovibrionaceae</taxon>
        <taxon>Geovibrio</taxon>
    </lineage>
</organism>
<keyword evidence="8 9" id="KW-0413">Isomerase</keyword>
<evidence type="ECO:0000256" key="9">
    <source>
        <dbReference type="HAMAP-Rule" id="MF_00135"/>
    </source>
</evidence>
<evidence type="ECO:0000256" key="5">
    <source>
        <dbReference type="ARBA" id="ARBA00022605"/>
    </source>
</evidence>
<keyword evidence="5 9" id="KW-0028">Amino-acid biosynthesis</keyword>
<comment type="similarity">
    <text evidence="9">Belongs to the TrpF family.</text>
</comment>
<evidence type="ECO:0000256" key="3">
    <source>
        <dbReference type="ARBA" id="ARBA00012572"/>
    </source>
</evidence>
<evidence type="ECO:0000259" key="10">
    <source>
        <dbReference type="Pfam" id="PF00697"/>
    </source>
</evidence>
<protein>
    <recommendedName>
        <fullName evidence="4 9">N-(5'-phosphoribosyl)anthranilate isomerase</fullName>
        <shortName evidence="9">PRAI</shortName>
        <ecNumber evidence="3 9">5.3.1.24</ecNumber>
    </recommendedName>
</protein>
<keyword evidence="7 9" id="KW-0057">Aromatic amino acid biosynthesis</keyword>
<evidence type="ECO:0000256" key="1">
    <source>
        <dbReference type="ARBA" id="ARBA00001164"/>
    </source>
</evidence>
<dbReference type="Gene3D" id="3.20.20.70">
    <property type="entry name" value="Aldolase class I"/>
    <property type="match status" value="2"/>
</dbReference>
<comment type="pathway">
    <text evidence="2 9">Amino-acid biosynthesis; L-tryptophan biosynthesis; L-tryptophan from chorismate: step 3/5.</text>
</comment>
<dbReference type="SUPFAM" id="SSF51366">
    <property type="entry name" value="Ribulose-phoshate binding barrel"/>
    <property type="match status" value="1"/>
</dbReference>
<dbReference type="PANTHER" id="PTHR42894:SF1">
    <property type="entry name" value="N-(5'-PHOSPHORIBOSYL)ANTHRANILATE ISOMERASE"/>
    <property type="match status" value="1"/>
</dbReference>
<keyword evidence="6 9" id="KW-0822">Tryptophan biosynthesis</keyword>
<comment type="catalytic activity">
    <reaction evidence="1 9">
        <text>N-(5-phospho-beta-D-ribosyl)anthranilate = 1-(2-carboxyphenylamino)-1-deoxy-D-ribulose 5-phosphate</text>
        <dbReference type="Rhea" id="RHEA:21540"/>
        <dbReference type="ChEBI" id="CHEBI:18277"/>
        <dbReference type="ChEBI" id="CHEBI:58613"/>
        <dbReference type="EC" id="5.3.1.24"/>
    </reaction>
</comment>
<evidence type="ECO:0000256" key="7">
    <source>
        <dbReference type="ARBA" id="ARBA00023141"/>
    </source>
</evidence>
<sequence length="179" mass="19517">MFVKVCGLKTFEQIDKAVELGYDAVGFVMHKPSKRYVNAEEAAGLIKHAQGRIKTFVVGVTFDEVKEAAHLADYVQVSEAVSLPNLAYASDRDERDVKCALFVYDASRGSGVYKGFPEWLSAYRDKLLISGGLSPENAAGSVRAVRPFGADVSSGVEKDGVKDYELMKKFINAVRGADI</sequence>
<feature type="domain" description="N-(5'phosphoribosyl) anthranilate isomerase (PRAI)" evidence="10">
    <location>
        <begin position="67"/>
        <end position="172"/>
    </location>
</feature>